<reference evidence="2" key="2">
    <citation type="submission" date="2019-10" db="EMBL/GenBank/DDBJ databases">
        <title>Conservation and host-specific expression of non-tandemly repeated heterogenous ribosome RNA gene in arbuscular mycorrhizal fungi.</title>
        <authorList>
            <person name="Maeda T."/>
            <person name="Kobayashi Y."/>
            <person name="Nakagawa T."/>
            <person name="Ezawa T."/>
            <person name="Yamaguchi K."/>
            <person name="Bino T."/>
            <person name="Nishimoto Y."/>
            <person name="Shigenobu S."/>
            <person name="Kawaguchi M."/>
        </authorList>
    </citation>
    <scope>NUCLEOTIDE SEQUENCE</scope>
    <source>
        <strain evidence="2">HR1</strain>
    </source>
</reference>
<reference evidence="1 3" key="1">
    <citation type="submission" date="2017-11" db="EMBL/GenBank/DDBJ databases">
        <title>The genome of Rhizophagus clarus HR1 reveals common genetic basis of auxotrophy among arbuscular mycorrhizal fungi.</title>
        <authorList>
            <person name="Kobayashi Y."/>
        </authorList>
    </citation>
    <scope>NUCLEOTIDE SEQUENCE [LARGE SCALE GENOMIC DNA]</scope>
    <source>
        <strain evidence="1 3">HR1</strain>
    </source>
</reference>
<proteinExistence type="predicted"/>
<accession>A0A2Z6RP79</accession>
<dbReference type="AlphaFoldDB" id="A0A2Z6RP79"/>
<organism evidence="1 3">
    <name type="scientific">Rhizophagus clarus</name>
    <dbReference type="NCBI Taxonomy" id="94130"/>
    <lineage>
        <taxon>Eukaryota</taxon>
        <taxon>Fungi</taxon>
        <taxon>Fungi incertae sedis</taxon>
        <taxon>Mucoromycota</taxon>
        <taxon>Glomeromycotina</taxon>
        <taxon>Glomeromycetes</taxon>
        <taxon>Glomerales</taxon>
        <taxon>Glomeraceae</taxon>
        <taxon>Rhizophagus</taxon>
    </lineage>
</organism>
<comment type="caution">
    <text evidence="1">The sequence shown here is derived from an EMBL/GenBank/DDBJ whole genome shotgun (WGS) entry which is preliminary data.</text>
</comment>
<evidence type="ECO:0000313" key="1">
    <source>
        <dbReference type="EMBL" id="GBC04626.1"/>
    </source>
</evidence>
<gene>
    <name evidence="2" type="ORF">RCL2_000681800</name>
    <name evidence="1" type="ORF">RclHR1_05790007</name>
</gene>
<dbReference type="Proteomes" id="UP000247702">
    <property type="component" value="Unassembled WGS sequence"/>
</dbReference>
<evidence type="ECO:0000313" key="2">
    <source>
        <dbReference type="EMBL" id="GES79518.1"/>
    </source>
</evidence>
<dbReference type="InterPro" id="IPR005560">
    <property type="entry name" value="Csp_YhjQ"/>
</dbReference>
<dbReference type="Pfam" id="PF03860">
    <property type="entry name" value="Csp"/>
    <property type="match status" value="1"/>
</dbReference>
<name>A0A2Z6RP79_9GLOM</name>
<evidence type="ECO:0000313" key="3">
    <source>
        <dbReference type="Proteomes" id="UP000247702"/>
    </source>
</evidence>
<dbReference type="Gene3D" id="1.20.1270.360">
    <property type="match status" value="1"/>
</dbReference>
<dbReference type="Proteomes" id="UP000615446">
    <property type="component" value="Unassembled WGS sequence"/>
</dbReference>
<dbReference type="EMBL" id="BLAL01000044">
    <property type="protein sequence ID" value="GES79518.1"/>
    <property type="molecule type" value="Genomic_DNA"/>
</dbReference>
<protein>
    <submittedName>
        <fullName evidence="2">Four-helix bundle copper-binding protein</fullName>
    </submittedName>
</protein>
<sequence length="103" mass="10861">MPHLDSIKACAQSAAACTNCAEMSGTEGCSKQCRANAALASCTAQLMSLDAPQLNSMIELTIKSAQSCVDHCGKHSNEHCKACVEAAQNLGSNLRKFQERVTS</sequence>
<dbReference type="OrthoDB" id="2329962at2759"/>
<dbReference type="EMBL" id="BEXD01003958">
    <property type="protein sequence ID" value="GBC04626.1"/>
    <property type="molecule type" value="Genomic_DNA"/>
</dbReference>
<keyword evidence="3" id="KW-1185">Reference proteome</keyword>